<dbReference type="OrthoDB" id="9148835at2"/>
<proteinExistence type="predicted"/>
<dbReference type="InterPro" id="IPR003646">
    <property type="entry name" value="SH3-like_bac-type"/>
</dbReference>
<dbReference type="HOGENOM" id="CLU_1474543_0_0_6"/>
<dbReference type="EMBL" id="CP003989">
    <property type="protein sequence ID" value="AGA35321.1"/>
    <property type="molecule type" value="Genomic_DNA"/>
</dbReference>
<dbReference type="KEGG" id="tni:TVNIR_3693"/>
<dbReference type="PATRIC" id="fig|1255043.3.peg.3727"/>
<organism evidence="4 5">
    <name type="scientific">Thioalkalivibrio nitratireducens (strain DSM 14787 / UNIQEM 213 / ALEN2)</name>
    <dbReference type="NCBI Taxonomy" id="1255043"/>
    <lineage>
        <taxon>Bacteria</taxon>
        <taxon>Pseudomonadati</taxon>
        <taxon>Pseudomonadota</taxon>
        <taxon>Gammaproteobacteria</taxon>
        <taxon>Chromatiales</taxon>
        <taxon>Ectothiorhodospiraceae</taxon>
        <taxon>Thioalkalivibrio</taxon>
    </lineage>
</organism>
<keyword evidence="2" id="KW-0812">Transmembrane</keyword>
<feature type="domain" description="SH3b" evidence="3">
    <location>
        <begin position="132"/>
        <end position="197"/>
    </location>
</feature>
<evidence type="ECO:0000256" key="1">
    <source>
        <dbReference type="SAM" id="MobiDB-lite"/>
    </source>
</evidence>
<dbReference type="AlphaFoldDB" id="L0E3R8"/>
<evidence type="ECO:0000259" key="3">
    <source>
        <dbReference type="SMART" id="SM00287"/>
    </source>
</evidence>
<evidence type="ECO:0000313" key="4">
    <source>
        <dbReference type="EMBL" id="AGA35321.1"/>
    </source>
</evidence>
<evidence type="ECO:0000256" key="2">
    <source>
        <dbReference type="SAM" id="Phobius"/>
    </source>
</evidence>
<keyword evidence="5" id="KW-1185">Reference proteome</keyword>
<keyword evidence="2" id="KW-0472">Membrane</keyword>
<name>L0E3R8_THIND</name>
<keyword evidence="2" id="KW-1133">Transmembrane helix</keyword>
<dbReference type="Proteomes" id="UP000010809">
    <property type="component" value="Chromosome"/>
</dbReference>
<dbReference type="Pfam" id="PF08239">
    <property type="entry name" value="SH3_3"/>
    <property type="match status" value="1"/>
</dbReference>
<dbReference type="SMART" id="SM00287">
    <property type="entry name" value="SH3b"/>
    <property type="match status" value="1"/>
</dbReference>
<accession>L0E3R8</accession>
<reference evidence="4" key="1">
    <citation type="submission" date="2015-12" db="EMBL/GenBank/DDBJ databases">
        <authorList>
            <person name="Tikhonova T.V."/>
            <person name="Pavlov A.R."/>
            <person name="Beletsky A.V."/>
            <person name="Mardanov A.V."/>
            <person name="Sorokin D.Y."/>
            <person name="Ravin N.V."/>
            <person name="Popov V.O."/>
        </authorList>
    </citation>
    <scope>NUCLEOTIDE SEQUENCE</scope>
    <source>
        <strain evidence="4">DSM 14787</strain>
    </source>
</reference>
<protein>
    <recommendedName>
        <fullName evidence="3">SH3b domain-containing protein</fullName>
    </recommendedName>
</protein>
<sequence>MKTQPRKGQRKSRIRVPSQPTTTEYVYHWNRIIGVLVVLVLLIGLIGFAISGWLWSPSALPRDTAFDDADVPVVGLEIATESGEQHVGKPVPGQAESSVAPALEVATPLETVPPVEAGTSEGPAAREPADDERSQVFLPPGTRVNLRAAPSLASPVLRILDADSQLRFLETAEDFYRVRSADGVVGWVSRDFSSRTPYATPVR</sequence>
<feature type="region of interest" description="Disordered" evidence="1">
    <location>
        <begin position="110"/>
        <end position="134"/>
    </location>
</feature>
<evidence type="ECO:0000313" key="5">
    <source>
        <dbReference type="Proteomes" id="UP000010809"/>
    </source>
</evidence>
<gene>
    <name evidence="4" type="ordered locus">TVNIR_3693</name>
</gene>
<feature type="transmembrane region" description="Helical" evidence="2">
    <location>
        <begin position="32"/>
        <end position="55"/>
    </location>
</feature>
<dbReference type="Gene3D" id="2.30.30.40">
    <property type="entry name" value="SH3 Domains"/>
    <property type="match status" value="1"/>
</dbReference>